<keyword evidence="4 5" id="KW-0975">Bacterial flagellum</keyword>
<comment type="subcellular location">
    <subcellularLocation>
        <location evidence="5">Secreted</location>
    </subcellularLocation>
    <subcellularLocation>
        <location evidence="5">Bacterial flagellum</location>
    </subcellularLocation>
</comment>
<dbReference type="GO" id="GO:0009424">
    <property type="term" value="C:bacterial-type flagellum hook"/>
    <property type="evidence" value="ECO:0007669"/>
    <property type="project" value="UniProtKB-UniRule"/>
</dbReference>
<dbReference type="EMBL" id="FNGH01000018">
    <property type="protein sequence ID" value="SDM73988.1"/>
    <property type="molecule type" value="Genomic_DNA"/>
</dbReference>
<keyword evidence="8" id="KW-0969">Cilium</keyword>
<protein>
    <recommendedName>
        <fullName evidence="5">Flagellar hook-associated protein 2</fullName>
        <shortName evidence="5">HAP2</shortName>
    </recommendedName>
    <alternativeName>
        <fullName evidence="5">Flagellar cap protein</fullName>
    </alternativeName>
</protein>
<evidence type="ECO:0000256" key="2">
    <source>
        <dbReference type="ARBA" id="ARBA00011255"/>
    </source>
</evidence>
<dbReference type="GO" id="GO:0007155">
    <property type="term" value="P:cell adhesion"/>
    <property type="evidence" value="ECO:0007669"/>
    <property type="project" value="InterPro"/>
</dbReference>
<evidence type="ECO:0000313" key="9">
    <source>
        <dbReference type="Proteomes" id="UP000199107"/>
    </source>
</evidence>
<feature type="coiled-coil region" evidence="5">
    <location>
        <begin position="384"/>
        <end position="418"/>
    </location>
</feature>
<dbReference type="Proteomes" id="UP000199107">
    <property type="component" value="Unassembled WGS sequence"/>
</dbReference>
<feature type="domain" description="Flagellar hook-associated protein 2 C-terminal" evidence="7">
    <location>
        <begin position="214"/>
        <end position="435"/>
    </location>
</feature>
<gene>
    <name evidence="8" type="ORF">SAMN05192555_11863</name>
</gene>
<comment type="function">
    <text evidence="5">Required for morphogenesis and for the elongation of the flagellar filament by facilitating polymerization of the flagellin monomers at the tip of growing filament. Forms a capping structure, which prevents flagellin subunits (transported through the central channel of the flagellum) from leaking out without polymerization at the distal end.</text>
</comment>
<keyword evidence="5" id="KW-0964">Secreted</keyword>
<dbReference type="Gene3D" id="3.90.20.10">
    <property type="match status" value="1"/>
</dbReference>
<evidence type="ECO:0000256" key="3">
    <source>
        <dbReference type="ARBA" id="ARBA00023054"/>
    </source>
</evidence>
<evidence type="ECO:0000256" key="4">
    <source>
        <dbReference type="ARBA" id="ARBA00023143"/>
    </source>
</evidence>
<dbReference type="OrthoDB" id="5980200at2"/>
<evidence type="ECO:0000256" key="1">
    <source>
        <dbReference type="ARBA" id="ARBA00009764"/>
    </source>
</evidence>
<dbReference type="STRING" id="48727.SAMN05192555_11863"/>
<evidence type="ECO:0000256" key="5">
    <source>
        <dbReference type="RuleBase" id="RU362066"/>
    </source>
</evidence>
<sequence length="460" mass="47675">MSSITSLGIGSGLDLNGLLGQMQEAEQAKLDPIAQQVESQQVQISAYGEIQSALSTFGDSLGNLNDPSLYQSVTAEVSGGAVQASAGPEASPGRFEVEVGNTATASNLTSERVADLDTIVSKDGGELQLSFEDDSLDHAVAIAADSTLEDVRDAINADPDASVNASIVFDGEGHRLTLMSQGTGEQASITGTDFADLAAGNLADDPGDTVAQAGQDANLSVNGIDITSPTNQIEDAIQGVSLTLQEPGSSEISVTQDTGSIREAVTGFVESYNELKGTTDRLTDFNGEEGEAGPLIGDSAVRTIESSLRNELSAGEMQDGELSLLSDMGLSLSVDGTLALDGQQLDASLANDPDAVAGFFAGNDESAGLAGRLESTTEQLLSSNGALEGSINSAENRIDSLEERFERTEQSIDQTIDRYRTQFQQLDSMMGQMQQTSNYLTEQLNGLGGGQGGGGMGGMM</sequence>
<dbReference type="RefSeq" id="WP_089660403.1">
    <property type="nucleotide sequence ID" value="NZ_FNGH01000018.1"/>
</dbReference>
<dbReference type="PANTHER" id="PTHR30288">
    <property type="entry name" value="FLAGELLAR CAP/ASSEMBLY PROTEIN FLID"/>
    <property type="match status" value="1"/>
</dbReference>
<evidence type="ECO:0000259" key="7">
    <source>
        <dbReference type="Pfam" id="PF07195"/>
    </source>
</evidence>
<keyword evidence="8" id="KW-0966">Cell projection</keyword>
<reference evidence="9" key="1">
    <citation type="submission" date="2016-10" db="EMBL/GenBank/DDBJ databases">
        <authorList>
            <person name="Varghese N."/>
            <person name="Submissions S."/>
        </authorList>
    </citation>
    <scope>NUCLEOTIDE SEQUENCE [LARGE SCALE GENOMIC DNA]</scope>
    <source>
        <strain evidence="9">AAP</strain>
    </source>
</reference>
<comment type="similarity">
    <text evidence="1 5">Belongs to the FliD family.</text>
</comment>
<keyword evidence="9" id="KW-1185">Reference proteome</keyword>
<name>A0A1G9VP42_9GAMM</name>
<dbReference type="InterPro" id="IPR040026">
    <property type="entry name" value="FliD"/>
</dbReference>
<dbReference type="PANTHER" id="PTHR30288:SF0">
    <property type="entry name" value="FLAGELLAR HOOK-ASSOCIATED PROTEIN 2"/>
    <property type="match status" value="1"/>
</dbReference>
<dbReference type="GO" id="GO:0005576">
    <property type="term" value="C:extracellular region"/>
    <property type="evidence" value="ECO:0007669"/>
    <property type="project" value="UniProtKB-SubCell"/>
</dbReference>
<accession>A0A1G9VP42</accession>
<comment type="subunit">
    <text evidence="2 5">Homopentamer.</text>
</comment>
<dbReference type="InterPro" id="IPR003481">
    <property type="entry name" value="FliD_N"/>
</dbReference>
<dbReference type="AlphaFoldDB" id="A0A1G9VP42"/>
<keyword evidence="3 5" id="KW-0175">Coiled coil</keyword>
<dbReference type="GO" id="GO:0071973">
    <property type="term" value="P:bacterial-type flagellum-dependent cell motility"/>
    <property type="evidence" value="ECO:0007669"/>
    <property type="project" value="TreeGrafter"/>
</dbReference>
<evidence type="ECO:0000313" key="8">
    <source>
        <dbReference type="EMBL" id="SDM73988.1"/>
    </source>
</evidence>
<keyword evidence="8" id="KW-0282">Flagellum</keyword>
<dbReference type="Pfam" id="PF02465">
    <property type="entry name" value="FliD_N"/>
    <property type="match status" value="1"/>
</dbReference>
<proteinExistence type="inferred from homology"/>
<dbReference type="InterPro" id="IPR010809">
    <property type="entry name" value="FliD_C"/>
</dbReference>
<dbReference type="Pfam" id="PF07195">
    <property type="entry name" value="FliD_C"/>
    <property type="match status" value="1"/>
</dbReference>
<evidence type="ECO:0000259" key="6">
    <source>
        <dbReference type="Pfam" id="PF02465"/>
    </source>
</evidence>
<organism evidence="8 9">
    <name type="scientific">Franzmannia pantelleriensis</name>
    <dbReference type="NCBI Taxonomy" id="48727"/>
    <lineage>
        <taxon>Bacteria</taxon>
        <taxon>Pseudomonadati</taxon>
        <taxon>Pseudomonadota</taxon>
        <taxon>Gammaproteobacteria</taxon>
        <taxon>Oceanospirillales</taxon>
        <taxon>Halomonadaceae</taxon>
        <taxon>Franzmannia</taxon>
    </lineage>
</organism>
<dbReference type="GO" id="GO:0009421">
    <property type="term" value="C:bacterial-type flagellum filament cap"/>
    <property type="evidence" value="ECO:0007669"/>
    <property type="project" value="InterPro"/>
</dbReference>
<feature type="domain" description="Flagellar hook-associated protein 2 N-terminal" evidence="6">
    <location>
        <begin position="11"/>
        <end position="105"/>
    </location>
</feature>